<sequence length="254" mass="27218">MPEPLSFYLVGWVTTLIIAIGKSAFGGGLAILGIPLLAMVTTPQNAAIMVSMLVSLMDLMALQRFGRDTWSKPDLVWLLPGLVLGIGLGYLVFIRIDPRIVNLMIGVVTLLFTAHWFLRGRLAPPGNRPVSPVLALAAGTASGFTTFVAHAGGPPVAMYLLARGLPKTLFVGTTVAIFTLGNWLKLPPYFSLGLKHTEALWGALALAPAVPIGIWLGRVLHDRLEQKALFLWCYALLAVAALKLTADAALALMR</sequence>
<keyword evidence="4 8" id="KW-1003">Cell membrane</keyword>
<keyword evidence="7 8" id="KW-0472">Membrane</keyword>
<evidence type="ECO:0000256" key="7">
    <source>
        <dbReference type="ARBA" id="ARBA00023136"/>
    </source>
</evidence>
<evidence type="ECO:0000256" key="5">
    <source>
        <dbReference type="ARBA" id="ARBA00022692"/>
    </source>
</evidence>
<evidence type="ECO:0000256" key="8">
    <source>
        <dbReference type="RuleBase" id="RU363041"/>
    </source>
</evidence>
<name>A0A927EFD2_9HYPH</name>
<keyword evidence="10" id="KW-1185">Reference proteome</keyword>
<feature type="transmembrane region" description="Helical" evidence="8">
    <location>
        <begin position="199"/>
        <end position="217"/>
    </location>
</feature>
<comment type="similarity">
    <text evidence="2 8">Belongs to the 4-toluene sulfonate uptake permease (TSUP) (TC 2.A.102) family.</text>
</comment>
<dbReference type="InterPro" id="IPR002781">
    <property type="entry name" value="TM_pro_TauE-like"/>
</dbReference>
<dbReference type="AlphaFoldDB" id="A0A927EFD2"/>
<comment type="caution">
    <text evidence="9">The sequence shown here is derived from an EMBL/GenBank/DDBJ whole genome shotgun (WGS) entry which is preliminary data.</text>
</comment>
<evidence type="ECO:0000256" key="4">
    <source>
        <dbReference type="ARBA" id="ARBA00022475"/>
    </source>
</evidence>
<evidence type="ECO:0000256" key="3">
    <source>
        <dbReference type="ARBA" id="ARBA00022448"/>
    </source>
</evidence>
<feature type="transmembrane region" description="Helical" evidence="8">
    <location>
        <begin position="164"/>
        <end position="184"/>
    </location>
</feature>
<feature type="transmembrane region" description="Helical" evidence="8">
    <location>
        <begin position="6"/>
        <end position="34"/>
    </location>
</feature>
<reference evidence="9" key="1">
    <citation type="submission" date="2020-09" db="EMBL/GenBank/DDBJ databases">
        <title>Bosea spartocytisi sp. nov. a root nodule endophyte of Spartocytisus supranubius in the high mountain ecosystem fo the Teide National Park (Canary Islands, Spain).</title>
        <authorList>
            <person name="Pulido-Suarez L."/>
            <person name="Peix A."/>
            <person name="Igual J.M."/>
            <person name="Socas-Perez N."/>
            <person name="Velazquez E."/>
            <person name="Flores-Felix J.D."/>
            <person name="Leon-Barrios M."/>
        </authorList>
    </citation>
    <scope>NUCLEOTIDE SEQUENCE</scope>
    <source>
        <strain evidence="9">SSUT16</strain>
    </source>
</reference>
<dbReference type="RefSeq" id="WP_191125176.1">
    <property type="nucleotide sequence ID" value="NZ_JACXWY010000014.1"/>
</dbReference>
<keyword evidence="6 8" id="KW-1133">Transmembrane helix</keyword>
<evidence type="ECO:0000313" key="10">
    <source>
        <dbReference type="Proteomes" id="UP000619295"/>
    </source>
</evidence>
<comment type="subcellular location">
    <subcellularLocation>
        <location evidence="1 8">Cell membrane</location>
        <topology evidence="1 8">Multi-pass membrane protein</topology>
    </subcellularLocation>
</comment>
<dbReference type="PANTHER" id="PTHR30269">
    <property type="entry name" value="TRANSMEMBRANE PROTEIN YFCA"/>
    <property type="match status" value="1"/>
</dbReference>
<feature type="transmembrane region" description="Helical" evidence="8">
    <location>
        <begin position="130"/>
        <end position="152"/>
    </location>
</feature>
<dbReference type="InterPro" id="IPR052017">
    <property type="entry name" value="TSUP"/>
</dbReference>
<keyword evidence="3" id="KW-0813">Transport</keyword>
<evidence type="ECO:0000256" key="2">
    <source>
        <dbReference type="ARBA" id="ARBA00009142"/>
    </source>
</evidence>
<dbReference type="Pfam" id="PF01925">
    <property type="entry name" value="TauE"/>
    <property type="match status" value="1"/>
</dbReference>
<feature type="transmembrane region" description="Helical" evidence="8">
    <location>
        <begin position="75"/>
        <end position="93"/>
    </location>
</feature>
<accession>A0A927EFD2</accession>
<feature type="transmembrane region" description="Helical" evidence="8">
    <location>
        <begin position="100"/>
        <end position="118"/>
    </location>
</feature>
<gene>
    <name evidence="9" type="ORF">IED13_19520</name>
</gene>
<feature type="transmembrane region" description="Helical" evidence="8">
    <location>
        <begin position="46"/>
        <end position="63"/>
    </location>
</feature>
<dbReference type="PANTHER" id="PTHR30269:SF37">
    <property type="entry name" value="MEMBRANE TRANSPORTER PROTEIN"/>
    <property type="match status" value="1"/>
</dbReference>
<feature type="transmembrane region" description="Helical" evidence="8">
    <location>
        <begin position="229"/>
        <end position="253"/>
    </location>
</feature>
<protein>
    <recommendedName>
        <fullName evidence="8">Probable membrane transporter protein</fullName>
    </recommendedName>
</protein>
<dbReference type="EMBL" id="JACXWY010000014">
    <property type="protein sequence ID" value="MBD3847894.1"/>
    <property type="molecule type" value="Genomic_DNA"/>
</dbReference>
<keyword evidence="5 8" id="KW-0812">Transmembrane</keyword>
<proteinExistence type="inferred from homology"/>
<evidence type="ECO:0000313" key="9">
    <source>
        <dbReference type="EMBL" id="MBD3847894.1"/>
    </source>
</evidence>
<dbReference type="GO" id="GO:0005886">
    <property type="term" value="C:plasma membrane"/>
    <property type="evidence" value="ECO:0007669"/>
    <property type="project" value="UniProtKB-SubCell"/>
</dbReference>
<organism evidence="9 10">
    <name type="scientific">Bosea spartocytisi</name>
    <dbReference type="NCBI Taxonomy" id="2773451"/>
    <lineage>
        <taxon>Bacteria</taxon>
        <taxon>Pseudomonadati</taxon>
        <taxon>Pseudomonadota</taxon>
        <taxon>Alphaproteobacteria</taxon>
        <taxon>Hyphomicrobiales</taxon>
        <taxon>Boseaceae</taxon>
        <taxon>Bosea</taxon>
    </lineage>
</organism>
<dbReference type="Proteomes" id="UP000619295">
    <property type="component" value="Unassembled WGS sequence"/>
</dbReference>
<evidence type="ECO:0000256" key="6">
    <source>
        <dbReference type="ARBA" id="ARBA00022989"/>
    </source>
</evidence>
<evidence type="ECO:0000256" key="1">
    <source>
        <dbReference type="ARBA" id="ARBA00004651"/>
    </source>
</evidence>